<sequence>MPSKLFYMPCGEMNKLKHVEKMMPLPVLKKSTYVLENRLSLLKEDVENLFLDKLHSSSRASNISMRCHHLRRHESFALDDLEDEKKLPGTNHQQVSRAGRIWNKLYNLGRTRLRDANEI</sequence>
<keyword evidence="2" id="KW-1185">Reference proteome</keyword>
<proteinExistence type="predicted"/>
<gene>
    <name evidence="1" type="ORF">DY000_02050291</name>
</gene>
<comment type="caution">
    <text evidence="1">The sequence shown here is derived from an EMBL/GenBank/DDBJ whole genome shotgun (WGS) entry which is preliminary data.</text>
</comment>
<evidence type="ECO:0000313" key="1">
    <source>
        <dbReference type="EMBL" id="KAF3607813.1"/>
    </source>
</evidence>
<protein>
    <submittedName>
        <fullName evidence="1">Uncharacterized protein</fullName>
    </submittedName>
</protein>
<name>A0ABQ7EVU8_BRACR</name>
<dbReference type="Proteomes" id="UP000266723">
    <property type="component" value="Unassembled WGS sequence"/>
</dbReference>
<dbReference type="EMBL" id="QGKV02000297">
    <property type="protein sequence ID" value="KAF3607813.1"/>
    <property type="molecule type" value="Genomic_DNA"/>
</dbReference>
<evidence type="ECO:0000313" key="2">
    <source>
        <dbReference type="Proteomes" id="UP000266723"/>
    </source>
</evidence>
<organism evidence="1 2">
    <name type="scientific">Brassica cretica</name>
    <name type="common">Mustard</name>
    <dbReference type="NCBI Taxonomy" id="69181"/>
    <lineage>
        <taxon>Eukaryota</taxon>
        <taxon>Viridiplantae</taxon>
        <taxon>Streptophyta</taxon>
        <taxon>Embryophyta</taxon>
        <taxon>Tracheophyta</taxon>
        <taxon>Spermatophyta</taxon>
        <taxon>Magnoliopsida</taxon>
        <taxon>eudicotyledons</taxon>
        <taxon>Gunneridae</taxon>
        <taxon>Pentapetalae</taxon>
        <taxon>rosids</taxon>
        <taxon>malvids</taxon>
        <taxon>Brassicales</taxon>
        <taxon>Brassicaceae</taxon>
        <taxon>Brassiceae</taxon>
        <taxon>Brassica</taxon>
    </lineage>
</organism>
<accession>A0ABQ7EVU8</accession>
<reference evidence="1 2" key="1">
    <citation type="journal article" date="2020" name="BMC Genomics">
        <title>Intraspecific diversification of the crop wild relative Brassica cretica Lam. using demographic model selection.</title>
        <authorList>
            <person name="Kioukis A."/>
            <person name="Michalopoulou V.A."/>
            <person name="Briers L."/>
            <person name="Pirintsos S."/>
            <person name="Studholme D.J."/>
            <person name="Pavlidis P."/>
            <person name="Sarris P.F."/>
        </authorList>
    </citation>
    <scope>NUCLEOTIDE SEQUENCE [LARGE SCALE GENOMIC DNA]</scope>
    <source>
        <strain evidence="2">cv. PFS-1207/04</strain>
    </source>
</reference>